<dbReference type="AlphaFoldDB" id="A0A6H0XKG4"/>
<name>A0A6H0XKG4_9PEZI</name>
<reference evidence="5 6" key="1">
    <citation type="journal article" date="2016" name="Sci. Rep.">
        <title>Peltaster fructicola genome reveals evolution from an invasive phytopathogen to an ectophytic parasite.</title>
        <authorList>
            <person name="Xu C."/>
            <person name="Chen H."/>
            <person name="Gleason M.L."/>
            <person name="Xu J.R."/>
            <person name="Liu H."/>
            <person name="Zhang R."/>
            <person name="Sun G."/>
        </authorList>
    </citation>
    <scope>NUCLEOTIDE SEQUENCE [LARGE SCALE GENOMIC DNA]</scope>
    <source>
        <strain evidence="5 6">LNHT1506</strain>
    </source>
</reference>
<proteinExistence type="predicted"/>
<keyword evidence="6" id="KW-1185">Reference proteome</keyword>
<protein>
    <recommendedName>
        <fullName evidence="4">N-acetyltransferase domain-containing protein</fullName>
    </recommendedName>
</protein>
<evidence type="ECO:0000256" key="1">
    <source>
        <dbReference type="ARBA" id="ARBA00022679"/>
    </source>
</evidence>
<feature type="region of interest" description="Disordered" evidence="3">
    <location>
        <begin position="200"/>
        <end position="224"/>
    </location>
</feature>
<dbReference type="GO" id="GO:0016747">
    <property type="term" value="F:acyltransferase activity, transferring groups other than amino-acyl groups"/>
    <property type="evidence" value="ECO:0007669"/>
    <property type="project" value="InterPro"/>
</dbReference>
<dbReference type="OrthoDB" id="2129362at2759"/>
<dbReference type="PANTHER" id="PTHR43072">
    <property type="entry name" value="N-ACETYLTRANSFERASE"/>
    <property type="match status" value="1"/>
</dbReference>
<sequence>MDIRAAKREDLAEIELIYSHYVKTSIATFEEPDARTTDFEVVLNTADKLQFPFLVAVDSSTHRITAYAYAKPFHDRAAYRLTVEHSIYVDPNRTGERIGHTLLTALLEKLRTTTLVKQVVSAISLLPSDDHHDVASCKLHQILGFKPRGRLVAVGYKFNQCIDVMYWQLSLDDAYSLPNTKRHVHASKWFKQIMNGLPAHRNDTSLPRESVGTSGRPILRSLTP</sequence>
<evidence type="ECO:0000256" key="3">
    <source>
        <dbReference type="SAM" id="MobiDB-lite"/>
    </source>
</evidence>
<keyword evidence="1" id="KW-0808">Transferase</keyword>
<feature type="domain" description="N-acetyltransferase" evidence="4">
    <location>
        <begin position="1"/>
        <end position="172"/>
    </location>
</feature>
<dbReference type="PANTHER" id="PTHR43072:SF23">
    <property type="entry name" value="UPF0039 PROTEIN C11D3.02C"/>
    <property type="match status" value="1"/>
</dbReference>
<evidence type="ECO:0000259" key="4">
    <source>
        <dbReference type="PROSITE" id="PS51186"/>
    </source>
</evidence>
<dbReference type="PROSITE" id="PS51186">
    <property type="entry name" value="GNAT"/>
    <property type="match status" value="1"/>
</dbReference>
<organism evidence="5 6">
    <name type="scientific">Peltaster fructicola</name>
    <dbReference type="NCBI Taxonomy" id="286661"/>
    <lineage>
        <taxon>Eukaryota</taxon>
        <taxon>Fungi</taxon>
        <taxon>Dikarya</taxon>
        <taxon>Ascomycota</taxon>
        <taxon>Pezizomycotina</taxon>
        <taxon>Dothideomycetes</taxon>
        <taxon>Dothideomycetes incertae sedis</taxon>
        <taxon>Peltaster</taxon>
    </lineage>
</organism>
<evidence type="ECO:0000313" key="5">
    <source>
        <dbReference type="EMBL" id="QIW95221.1"/>
    </source>
</evidence>
<dbReference type="InterPro" id="IPR000182">
    <property type="entry name" value="GNAT_dom"/>
</dbReference>
<dbReference type="Proteomes" id="UP000503462">
    <property type="component" value="Chromosome 1"/>
</dbReference>
<keyword evidence="2" id="KW-0012">Acyltransferase</keyword>
<dbReference type="SUPFAM" id="SSF55729">
    <property type="entry name" value="Acyl-CoA N-acyltransferases (Nat)"/>
    <property type="match status" value="1"/>
</dbReference>
<dbReference type="Pfam" id="PF13420">
    <property type="entry name" value="Acetyltransf_4"/>
    <property type="match status" value="1"/>
</dbReference>
<evidence type="ECO:0000313" key="6">
    <source>
        <dbReference type="Proteomes" id="UP000503462"/>
    </source>
</evidence>
<dbReference type="EMBL" id="CP051139">
    <property type="protein sequence ID" value="QIW95221.1"/>
    <property type="molecule type" value="Genomic_DNA"/>
</dbReference>
<evidence type="ECO:0000256" key="2">
    <source>
        <dbReference type="ARBA" id="ARBA00023315"/>
    </source>
</evidence>
<dbReference type="Gene3D" id="3.40.630.30">
    <property type="match status" value="1"/>
</dbReference>
<gene>
    <name evidence="5" type="ORF">AMS68_000739</name>
</gene>
<feature type="compositionally biased region" description="Polar residues" evidence="3">
    <location>
        <begin position="204"/>
        <end position="213"/>
    </location>
</feature>
<dbReference type="InterPro" id="IPR016181">
    <property type="entry name" value="Acyl_CoA_acyltransferase"/>
</dbReference>
<accession>A0A6H0XKG4</accession>